<name>A0A506PCI9_9FLAO</name>
<protein>
    <recommendedName>
        <fullName evidence="3">RHS repeat-associated core domain-containing protein</fullName>
    </recommendedName>
</protein>
<keyword evidence="2" id="KW-1185">Reference proteome</keyword>
<dbReference type="InterPro" id="IPR022385">
    <property type="entry name" value="Rhs_assc_core"/>
</dbReference>
<dbReference type="OrthoDB" id="2972467at2"/>
<dbReference type="Gene3D" id="2.180.10.10">
    <property type="entry name" value="RHS repeat-associated core"/>
    <property type="match status" value="1"/>
</dbReference>
<evidence type="ECO:0000313" key="1">
    <source>
        <dbReference type="EMBL" id="TPV31155.1"/>
    </source>
</evidence>
<reference evidence="1 2" key="1">
    <citation type="submission" date="2019-06" db="EMBL/GenBank/DDBJ databases">
        <title>Flavobacteriaceae Paucihalobacterium erythroidium CWB-1, complete genome.</title>
        <authorList>
            <person name="Wu S."/>
        </authorList>
    </citation>
    <scope>NUCLEOTIDE SEQUENCE [LARGE SCALE GENOMIC DNA]</scope>
    <source>
        <strain evidence="1 2">CWB-1</strain>
    </source>
</reference>
<dbReference type="RefSeq" id="WP_140991695.1">
    <property type="nucleotide sequence ID" value="NZ_VHIQ01000011.1"/>
</dbReference>
<comment type="caution">
    <text evidence="1">The sequence shown here is derived from an EMBL/GenBank/DDBJ whole genome shotgun (WGS) entry which is preliminary data.</text>
</comment>
<dbReference type="AlphaFoldDB" id="A0A506PCI9"/>
<dbReference type="EMBL" id="VHIQ01000011">
    <property type="protein sequence ID" value="TPV31155.1"/>
    <property type="molecule type" value="Genomic_DNA"/>
</dbReference>
<evidence type="ECO:0008006" key="3">
    <source>
        <dbReference type="Google" id="ProtNLM"/>
    </source>
</evidence>
<gene>
    <name evidence="1" type="ORF">FJ651_15435</name>
</gene>
<sequence>MVDYSYNIRGWLKQINNPNNLGTDLFAFKIGYNEGTNPLYNGNISLTQWRSANTDNSLKTYNYTYDALNRIKTAIDNLDRYSLSNVSYDKNGNILSLTRKGHIVANPVSTNSTHFDTMDNLTYTYQANSNKLLKVSDAIVTPSAVQGEFKDDHNQTTPDPTNDYTYDANGNMKTDTNKGITNINYNHLNLPTQISINGMGQTGTITYIYDATGVKMRKTVSTGATTDYAGNYIYENGTLKFFSHPEGYVEPEGTSFDYVYQYKDHLGNVRLSYSDADGNGSVDSSEIIKESHFYPFGMRHQGYNSVITSTNIGQQFTFNGQQFDESLSLNVQEMTFRQYDPAIGRFNGIDRFAALMPSITPYRFGFNNPILWADPTGLIEESVLMDIFNRSGSGRTTWQNDGHSGFHTDDGGYVGYTSDDTAFNTSPGSSTALPEVTVTLGNQQSYQNAANQIAQNIYKTKWYNEGADLLGLGISATGNVASGFHAFGNYTVASQFKSNSSLWEFQKLTAKQKAWRTNAVLVSDAKLGKYGSKLLKGAKVLGPVATVASTAYSGYKIYNGTATTIDYVDAGVGVASLGAAVFLASNPVGWAISAGAGIYFAGRFIYDLIDEAND</sequence>
<dbReference type="Proteomes" id="UP000317332">
    <property type="component" value="Unassembled WGS sequence"/>
</dbReference>
<organism evidence="1 2">
    <name type="scientific">Paucihalobacter ruber</name>
    <dbReference type="NCBI Taxonomy" id="2567861"/>
    <lineage>
        <taxon>Bacteria</taxon>
        <taxon>Pseudomonadati</taxon>
        <taxon>Bacteroidota</taxon>
        <taxon>Flavobacteriia</taxon>
        <taxon>Flavobacteriales</taxon>
        <taxon>Flavobacteriaceae</taxon>
        <taxon>Paucihalobacter</taxon>
    </lineage>
</organism>
<dbReference type="NCBIfam" id="TIGR03696">
    <property type="entry name" value="Rhs_assc_core"/>
    <property type="match status" value="1"/>
</dbReference>
<accession>A0A506PCI9</accession>
<evidence type="ECO:0000313" key="2">
    <source>
        <dbReference type="Proteomes" id="UP000317332"/>
    </source>
</evidence>
<proteinExistence type="predicted"/>